<keyword evidence="3" id="KW-0963">Cytoplasm</keyword>
<dbReference type="InterPro" id="IPR014729">
    <property type="entry name" value="Rossmann-like_a/b/a_fold"/>
</dbReference>
<keyword evidence="3" id="KW-0694">RNA-binding</keyword>
<dbReference type="GO" id="GO:0005737">
    <property type="term" value="C:cytoplasm"/>
    <property type="evidence" value="ECO:0007669"/>
    <property type="project" value="UniProtKB-SubCell"/>
</dbReference>
<dbReference type="Pfam" id="PF05636">
    <property type="entry name" value="HIGH_NTase1"/>
    <property type="match status" value="1"/>
</dbReference>
<keyword evidence="1 3" id="KW-0436">Ligase</keyword>
<dbReference type="OrthoDB" id="9769796at2"/>
<dbReference type="Gene3D" id="3.40.50.620">
    <property type="entry name" value="HUPs"/>
    <property type="match status" value="1"/>
</dbReference>
<protein>
    <recommendedName>
        <fullName evidence="3">tRNA(Met) cytidine acetate ligase</fullName>
        <ecNumber evidence="3">6.3.4.-</ecNumber>
    </recommendedName>
</protein>
<evidence type="ECO:0000256" key="1">
    <source>
        <dbReference type="ARBA" id="ARBA00022598"/>
    </source>
</evidence>
<evidence type="ECO:0000313" key="4">
    <source>
        <dbReference type="EMBL" id="KAF0822458.1"/>
    </source>
</evidence>
<dbReference type="PANTHER" id="PTHR37825">
    <property type="entry name" value="TRNA(MET) CYTIDINE ACETATE LIGASE"/>
    <property type="match status" value="1"/>
</dbReference>
<feature type="binding site" evidence="3">
    <location>
        <begin position="7"/>
        <end position="20"/>
    </location>
    <ligand>
        <name>ATP</name>
        <dbReference type="ChEBI" id="CHEBI:30616"/>
    </ligand>
</feature>
<dbReference type="AlphaFoldDB" id="A0A7Y5AW87"/>
<feature type="binding site" evidence="3">
    <location>
        <position position="187"/>
    </location>
    <ligand>
        <name>ATP</name>
        <dbReference type="ChEBI" id="CHEBI:30616"/>
    </ligand>
</feature>
<dbReference type="NCBIfam" id="NF010191">
    <property type="entry name" value="PRK13670.1"/>
    <property type="match status" value="1"/>
</dbReference>
<comment type="catalytic activity">
    <reaction evidence="3">
        <text>cytidine(34) in elongator tRNA(Met) + acetate + ATP = N(4)-acetylcytidine(34) in elongator tRNA(Met) + AMP + diphosphate</text>
        <dbReference type="Rhea" id="RHEA:58144"/>
        <dbReference type="Rhea" id="RHEA-COMP:10693"/>
        <dbReference type="Rhea" id="RHEA-COMP:10694"/>
        <dbReference type="ChEBI" id="CHEBI:30089"/>
        <dbReference type="ChEBI" id="CHEBI:30616"/>
        <dbReference type="ChEBI" id="CHEBI:33019"/>
        <dbReference type="ChEBI" id="CHEBI:74900"/>
        <dbReference type="ChEBI" id="CHEBI:82748"/>
        <dbReference type="ChEBI" id="CHEBI:456215"/>
    </reaction>
</comment>
<reference evidence="4 5" key="1">
    <citation type="journal article" date="2020" name="G3 (Bethesda)">
        <title>Whole Genome Sequencing and Comparative Genomics of Two Nematicidal Bacillus Strains Reveals a Wide Range of Possible Virulence Factors.</title>
        <authorList>
            <person name="Susic N."/>
            <person name="Janezic S."/>
            <person name="Rupnik M."/>
            <person name="Geric Stare B."/>
        </authorList>
    </citation>
    <scope>NUCLEOTIDE SEQUENCE [LARGE SCALE GENOMIC DNA]</scope>
    <source>
        <strain evidence="4 5">I-1582</strain>
    </source>
</reference>
<evidence type="ECO:0000256" key="3">
    <source>
        <dbReference type="HAMAP-Rule" id="MF_01539"/>
    </source>
</evidence>
<evidence type="ECO:0000313" key="5">
    <source>
        <dbReference type="Proteomes" id="UP000465778"/>
    </source>
</evidence>
<evidence type="ECO:0000256" key="2">
    <source>
        <dbReference type="ARBA" id="ARBA00022694"/>
    </source>
</evidence>
<keyword evidence="3" id="KW-0547">Nucleotide-binding</keyword>
<dbReference type="PANTHER" id="PTHR37825:SF1">
    <property type="entry name" value="TRNA(MET) CYTIDINE ACETATE LIGASE"/>
    <property type="match status" value="1"/>
</dbReference>
<accession>A0A7Y5AW87</accession>
<dbReference type="EC" id="6.3.4.-" evidence="3"/>
<comment type="subcellular location">
    <subcellularLocation>
        <location evidence="3">Cytoplasm</location>
    </subcellularLocation>
</comment>
<dbReference type="GO" id="GO:0005524">
    <property type="term" value="F:ATP binding"/>
    <property type="evidence" value="ECO:0007669"/>
    <property type="project" value="UniProtKB-KW"/>
</dbReference>
<comment type="similarity">
    <text evidence="3">Belongs to the TmcAL family.</text>
</comment>
<name>A0A7Y5AW87_CYTFI</name>
<keyword evidence="2 3" id="KW-0819">tRNA processing</keyword>
<dbReference type="RefSeq" id="WP_159346030.1">
    <property type="nucleotide sequence ID" value="NZ_JABVDD010000003.1"/>
</dbReference>
<comment type="caution">
    <text evidence="4">The sequence shown here is derived from an EMBL/GenBank/DDBJ whole genome shotgun (WGS) entry which is preliminary data.</text>
</comment>
<organism evidence="4 5">
    <name type="scientific">Cytobacillus firmus</name>
    <name type="common">Bacillus firmus</name>
    <dbReference type="NCBI Taxonomy" id="1399"/>
    <lineage>
        <taxon>Bacteria</taxon>
        <taxon>Bacillati</taxon>
        <taxon>Bacillota</taxon>
        <taxon>Bacilli</taxon>
        <taxon>Bacillales</taxon>
        <taxon>Bacillaceae</taxon>
        <taxon>Cytobacillus</taxon>
    </lineage>
</organism>
<keyword evidence="3" id="KW-0067">ATP-binding</keyword>
<dbReference type="GO" id="GO:0006400">
    <property type="term" value="P:tRNA modification"/>
    <property type="evidence" value="ECO:0007669"/>
    <property type="project" value="UniProtKB-UniRule"/>
</dbReference>
<dbReference type="Proteomes" id="UP000465778">
    <property type="component" value="Unassembled WGS sequence"/>
</dbReference>
<dbReference type="HAMAP" id="MF_01539">
    <property type="entry name" value="TmcAL"/>
    <property type="match status" value="1"/>
</dbReference>
<comment type="caution">
    <text evidence="3">Lacks conserved residue(s) required for the propagation of feature annotation.</text>
</comment>
<dbReference type="GO" id="GO:0016879">
    <property type="term" value="F:ligase activity, forming carbon-nitrogen bonds"/>
    <property type="evidence" value="ECO:0007669"/>
    <property type="project" value="UniProtKB-UniRule"/>
</dbReference>
<dbReference type="SUPFAM" id="SSF52374">
    <property type="entry name" value="Nucleotidylyl transferase"/>
    <property type="match status" value="1"/>
</dbReference>
<dbReference type="GO" id="GO:0000049">
    <property type="term" value="F:tRNA binding"/>
    <property type="evidence" value="ECO:0007669"/>
    <property type="project" value="UniProtKB-KW"/>
</dbReference>
<feature type="binding site" evidence="3">
    <location>
        <position position="162"/>
    </location>
    <ligand>
        <name>ATP</name>
        <dbReference type="ChEBI" id="CHEBI:30616"/>
    </ligand>
</feature>
<sequence>MNATGVIVEYNPFHNGHAFHLEQAKNISGAETIIAVMSGNFLQRGEPALVSKWKRAEMALKAGADIVFELPYQFAVQQADIFANGAVSILEAAGCSSLCFGSESGNIESFHQTLSFLGKHHAAYQERIRVHLDAGVSYPKAASMAFLDLNPEDELVDLSKPNNILGFQYLKSARRLNSSMQLYTVARKSAGYHDEQFSSESIASATSIRKALFTANGEIEGIRQYVPETTYQGLLQYKKEIGAFHQWEQYWPFLKFRLVHLQPEKLRCIYEMEEGLEHRFLSAAIQAESFQQFMEKIKTKRYTWTRLQRACVHILTNTEKTEMPNKPLKAEYLRLLGMSKNGRKYLNMHKSDLNLPLISRISSHAAQQLHLDIKASRVYAMGINAPEERNLMQQEFNQPPIMAD</sequence>
<dbReference type="InterPro" id="IPR008513">
    <property type="entry name" value="tRNA(Met)_cyd_acetate_ligase"/>
</dbReference>
<dbReference type="EMBL" id="VDEM01000056">
    <property type="protein sequence ID" value="KAF0822458.1"/>
    <property type="molecule type" value="Genomic_DNA"/>
</dbReference>
<feature type="binding site" evidence="3">
    <location>
        <position position="101"/>
    </location>
    <ligand>
        <name>ATP</name>
        <dbReference type="ChEBI" id="CHEBI:30616"/>
    </ligand>
</feature>
<comment type="function">
    <text evidence="3">Catalyzes the formation of N(4)-acetylcytidine (ac(4)C) at the wobble position of elongator tRNA(Met), using acetate and ATP as substrates. First activates an acetate ion to form acetyladenylate (Ac-AMP) and then transfers the acetyl group to tRNA to form ac(4)C34.</text>
</comment>
<gene>
    <name evidence="3" type="primary">tmcAL</name>
    <name evidence="4" type="ORF">KIS1582_3749</name>
</gene>
<proteinExistence type="inferred from homology"/>
<keyword evidence="3" id="KW-0820">tRNA-binding</keyword>